<comment type="subcellular location">
    <subcellularLocation>
        <location evidence="2">Cell inner membrane</location>
        <topology evidence="2">Single-pass membrane protein</topology>
        <orientation evidence="2">Periplasmic side</orientation>
    </subcellularLocation>
</comment>
<evidence type="ECO:0000256" key="7">
    <source>
        <dbReference type="ARBA" id="ARBA00022692"/>
    </source>
</evidence>
<sequence>MQGFRNHKVWIAIGFIVLLVIGLVFWLKPQSANGSISSHDNSKQNTFTQMTLVAPSPVSNLASSRLNSPSQADTQINCQLKLDQQNSLIVNEQTKDCFEYFITQYGEKSIAQIDEDFRKYLQQNYQEPALSQIQNLWSRYLKYRQQLGEISPPNLKQDDPAYYRAIFSNMKNLRQKFFSAYEISGLFGSEDIYHEYTLNRMAILDDKTLAESEKAKRLKALFDQLPQDWQENLQQTTKLEELRHLTQAIQDRHGSASELRQMRLNLVGAEATQRLETLDQNRDVWKSKVNQYLDQRDTILTSGMSDVAKQQAITQLRKQSFEQPQEQLRLQTFESVHDQGGKLPFAN</sequence>
<evidence type="ECO:0000256" key="12">
    <source>
        <dbReference type="ARBA" id="ARBA00023186"/>
    </source>
</evidence>
<evidence type="ECO:0000256" key="4">
    <source>
        <dbReference type="ARBA" id="ARBA00019692"/>
    </source>
</evidence>
<keyword evidence="11 16" id="KW-0472">Membrane</keyword>
<evidence type="ECO:0000256" key="3">
    <source>
        <dbReference type="ARBA" id="ARBA00010358"/>
    </source>
</evidence>
<keyword evidence="6 16" id="KW-0997">Cell inner membrane</keyword>
<evidence type="ECO:0000256" key="5">
    <source>
        <dbReference type="ARBA" id="ARBA00022475"/>
    </source>
</evidence>
<dbReference type="GO" id="GO:0016042">
    <property type="term" value="P:lipid catabolic process"/>
    <property type="evidence" value="ECO:0007669"/>
    <property type="project" value="UniProtKB-UniRule"/>
</dbReference>
<keyword evidence="9 16" id="KW-1133">Transmembrane helix</keyword>
<keyword evidence="10 16" id="KW-0443">Lipid metabolism</keyword>
<evidence type="ECO:0000256" key="1">
    <source>
        <dbReference type="ARBA" id="ARBA00003280"/>
    </source>
</evidence>
<evidence type="ECO:0000256" key="16">
    <source>
        <dbReference type="HAMAP-Rule" id="MF_00790"/>
    </source>
</evidence>
<dbReference type="EMBL" id="RAXU01000021">
    <property type="protein sequence ID" value="RKG31360.1"/>
    <property type="molecule type" value="Genomic_DNA"/>
</dbReference>
<gene>
    <name evidence="16" type="primary">lifO</name>
    <name evidence="17" type="ORF">D7V21_14035</name>
</gene>
<keyword evidence="12 16" id="KW-0143">Chaperone</keyword>
<keyword evidence="5 16" id="KW-1003">Cell membrane</keyword>
<feature type="transmembrane region" description="Helical" evidence="16">
    <location>
        <begin position="9"/>
        <end position="27"/>
    </location>
</feature>
<organism evidence="17 18">
    <name type="scientific">Acinetobacter guerrae</name>
    <dbReference type="NCBI Taxonomy" id="1843371"/>
    <lineage>
        <taxon>Bacteria</taxon>
        <taxon>Pseudomonadati</taxon>
        <taxon>Pseudomonadota</taxon>
        <taxon>Gammaproteobacteria</taxon>
        <taxon>Moraxellales</taxon>
        <taxon>Moraxellaceae</taxon>
        <taxon>Acinetobacter</taxon>
    </lineage>
</organism>
<evidence type="ECO:0000256" key="8">
    <source>
        <dbReference type="ARBA" id="ARBA00022963"/>
    </source>
</evidence>
<evidence type="ECO:0000256" key="2">
    <source>
        <dbReference type="ARBA" id="ARBA00004383"/>
    </source>
</evidence>
<proteinExistence type="inferred from homology"/>
<dbReference type="GO" id="GO:0051082">
    <property type="term" value="F:unfolded protein binding"/>
    <property type="evidence" value="ECO:0007669"/>
    <property type="project" value="UniProtKB-UniRule"/>
</dbReference>
<protein>
    <recommendedName>
        <fullName evidence="4 16">Lipase chaperone</fullName>
    </recommendedName>
    <alternativeName>
        <fullName evidence="16">Lipase activator protein</fullName>
    </alternativeName>
    <alternativeName>
        <fullName evidence="15 16">Lipase foldase</fullName>
    </alternativeName>
    <alternativeName>
        <fullName evidence="13 16">Lipase helper protein</fullName>
    </alternativeName>
    <alternativeName>
        <fullName evidence="14 16">Lipase modulator</fullName>
    </alternativeName>
</protein>
<dbReference type="HAMAP" id="MF_00790">
    <property type="entry name" value="Lipase_chap"/>
    <property type="match status" value="1"/>
</dbReference>
<keyword evidence="18" id="KW-1185">Reference proteome</keyword>
<evidence type="ECO:0000256" key="13">
    <source>
        <dbReference type="ARBA" id="ARBA00030948"/>
    </source>
</evidence>
<accession>A0A3A8EKS7</accession>
<keyword evidence="8 16" id="KW-0442">Lipid degradation</keyword>
<dbReference type="InterPro" id="IPR004961">
    <property type="entry name" value="Lipase_chaperone"/>
</dbReference>
<evidence type="ECO:0000256" key="9">
    <source>
        <dbReference type="ARBA" id="ARBA00022989"/>
    </source>
</evidence>
<comment type="function">
    <text evidence="1 16">May be involved in the folding of the extracellular lipase during its passage through the periplasm.</text>
</comment>
<comment type="similarity">
    <text evidence="3 16">Belongs to the lipase chaperone family.</text>
</comment>
<comment type="caution">
    <text evidence="17">The sequence shown here is derived from an EMBL/GenBank/DDBJ whole genome shotgun (WGS) entry which is preliminary data.</text>
</comment>
<evidence type="ECO:0000256" key="11">
    <source>
        <dbReference type="ARBA" id="ARBA00023136"/>
    </source>
</evidence>
<dbReference type="Proteomes" id="UP000269001">
    <property type="component" value="Unassembled WGS sequence"/>
</dbReference>
<keyword evidence="7 16" id="KW-0812">Transmembrane</keyword>
<dbReference type="RefSeq" id="WP_120371083.1">
    <property type="nucleotide sequence ID" value="NZ_RAXU01000021.1"/>
</dbReference>
<evidence type="ECO:0000313" key="17">
    <source>
        <dbReference type="EMBL" id="RKG31360.1"/>
    </source>
</evidence>
<evidence type="ECO:0000256" key="15">
    <source>
        <dbReference type="ARBA" id="ARBA00033028"/>
    </source>
</evidence>
<dbReference type="AlphaFoldDB" id="A0A3A8EKS7"/>
<evidence type="ECO:0000256" key="14">
    <source>
        <dbReference type="ARBA" id="ARBA00031542"/>
    </source>
</evidence>
<name>A0A3A8EKS7_9GAMM</name>
<dbReference type="Pfam" id="PF03280">
    <property type="entry name" value="Lipase_chap"/>
    <property type="match status" value="1"/>
</dbReference>
<evidence type="ECO:0000256" key="6">
    <source>
        <dbReference type="ARBA" id="ARBA00022519"/>
    </source>
</evidence>
<dbReference type="SUPFAM" id="SSF158855">
    <property type="entry name" value="Lipase chaperone-like"/>
    <property type="match status" value="1"/>
</dbReference>
<dbReference type="GO" id="GO:0006457">
    <property type="term" value="P:protein folding"/>
    <property type="evidence" value="ECO:0007669"/>
    <property type="project" value="UniProtKB-UniRule"/>
</dbReference>
<evidence type="ECO:0000313" key="18">
    <source>
        <dbReference type="Proteomes" id="UP000269001"/>
    </source>
</evidence>
<evidence type="ECO:0000256" key="10">
    <source>
        <dbReference type="ARBA" id="ARBA00023098"/>
    </source>
</evidence>
<reference evidence="17 18" key="1">
    <citation type="submission" date="2018-09" db="EMBL/GenBank/DDBJ databases">
        <title>The draft genome of Acinetobacter spp. strains.</title>
        <authorList>
            <person name="Qin J."/>
            <person name="Feng Y."/>
            <person name="Zong Z."/>
        </authorList>
    </citation>
    <scope>NUCLEOTIDE SEQUENCE [LARGE SCALE GENOMIC DNA]</scope>
    <source>
        <strain evidence="17 18">WCHAc060096</strain>
    </source>
</reference>
<dbReference type="GO" id="GO:0005886">
    <property type="term" value="C:plasma membrane"/>
    <property type="evidence" value="ECO:0007669"/>
    <property type="project" value="UniProtKB-SubCell"/>
</dbReference>